<feature type="transmembrane region" description="Helical" evidence="1">
    <location>
        <begin position="154"/>
        <end position="179"/>
    </location>
</feature>
<accession>A0ABQ5KUK8</accession>
<feature type="transmembrane region" description="Helical" evidence="1">
    <location>
        <begin position="233"/>
        <end position="252"/>
    </location>
</feature>
<keyword evidence="3" id="KW-1185">Reference proteome</keyword>
<evidence type="ECO:0000313" key="2">
    <source>
        <dbReference type="EMBL" id="GKT36150.1"/>
    </source>
</evidence>
<feature type="transmembrane region" description="Helical" evidence="1">
    <location>
        <begin position="76"/>
        <end position="96"/>
    </location>
</feature>
<reference evidence="2" key="1">
    <citation type="submission" date="2022-03" db="EMBL/GenBank/DDBJ databases">
        <title>Draft genome sequence of Aduncisulcus paluster, a free-living microaerophilic Fornicata.</title>
        <authorList>
            <person name="Yuyama I."/>
            <person name="Kume K."/>
            <person name="Tamura T."/>
            <person name="Inagaki Y."/>
            <person name="Hashimoto T."/>
        </authorList>
    </citation>
    <scope>NUCLEOTIDE SEQUENCE</scope>
    <source>
        <strain evidence="2">NY0171</strain>
    </source>
</reference>
<dbReference type="Proteomes" id="UP001057375">
    <property type="component" value="Unassembled WGS sequence"/>
</dbReference>
<feature type="transmembrane region" description="Helical" evidence="1">
    <location>
        <begin position="49"/>
        <end position="70"/>
    </location>
</feature>
<sequence length="329" mass="38121">MDEIDLSWFITPLSWLSVEVLSIVLLFYVISDAITQFKKSHAIMRIGEFFAFMLYAGLYENVGVGANIYYYSLNRFIMFGRVPLSVLIIEAAVFYSLMRLAEKTKMPLWSKPFLVGLGGLLSDLTIDPSSVFDLHLVNGVMEGRWNWTTHYDNLFFGIPFFNFTGWFTMMFYFSTFVLLGREIYEKKQQKMSVGVAYILISVLLSLVVLVSPINTFLLFMQPIFPQNTRIAEITMLLIISTISTLISWKFFSLSTPLSFSKDRIIWLIPIVLHIYDILAAFLVKIRIAYIPSLLFGIPHSLLLWWMFRRNQSNTNRKLNPSRIKGEKKI</sequence>
<evidence type="ECO:0000313" key="3">
    <source>
        <dbReference type="Proteomes" id="UP001057375"/>
    </source>
</evidence>
<keyword evidence="1" id="KW-0812">Transmembrane</keyword>
<feature type="transmembrane region" description="Helical" evidence="1">
    <location>
        <begin position="264"/>
        <end position="283"/>
    </location>
</feature>
<feature type="transmembrane region" description="Helical" evidence="1">
    <location>
        <begin position="6"/>
        <end position="29"/>
    </location>
</feature>
<gene>
    <name evidence="2" type="ORF">ADUPG1_009170</name>
</gene>
<keyword evidence="1" id="KW-1133">Transmembrane helix</keyword>
<comment type="caution">
    <text evidence="2">The sequence shown here is derived from an EMBL/GenBank/DDBJ whole genome shotgun (WGS) entry which is preliminary data.</text>
</comment>
<feature type="transmembrane region" description="Helical" evidence="1">
    <location>
        <begin position="289"/>
        <end position="307"/>
    </location>
</feature>
<protein>
    <submittedName>
        <fullName evidence="2">Bisanhydrobacterioruberin hydratase CruF-like protein</fullName>
    </submittedName>
</protein>
<evidence type="ECO:0000256" key="1">
    <source>
        <dbReference type="SAM" id="Phobius"/>
    </source>
</evidence>
<name>A0ABQ5KUK8_9EUKA</name>
<organism evidence="2 3">
    <name type="scientific">Aduncisulcus paluster</name>
    <dbReference type="NCBI Taxonomy" id="2918883"/>
    <lineage>
        <taxon>Eukaryota</taxon>
        <taxon>Metamonada</taxon>
        <taxon>Carpediemonas-like organisms</taxon>
        <taxon>Aduncisulcus</taxon>
    </lineage>
</organism>
<dbReference type="EMBL" id="BQXS01011151">
    <property type="protein sequence ID" value="GKT36150.1"/>
    <property type="molecule type" value="Genomic_DNA"/>
</dbReference>
<proteinExistence type="predicted"/>
<keyword evidence="1" id="KW-0472">Membrane</keyword>
<feature type="transmembrane region" description="Helical" evidence="1">
    <location>
        <begin position="191"/>
        <end position="213"/>
    </location>
</feature>